<accession>A0A2H0W1A0</accession>
<name>A0A2H0W1A0_9BACT</name>
<organism evidence="3 4">
    <name type="scientific">Candidatus Buchananbacteria bacterium CG10_big_fil_rev_8_21_14_0_10_42_9</name>
    <dbReference type="NCBI Taxonomy" id="1974526"/>
    <lineage>
        <taxon>Bacteria</taxon>
        <taxon>Candidatus Buchananiibacteriota</taxon>
    </lineage>
</organism>
<reference evidence="4" key="1">
    <citation type="submission" date="2017-09" db="EMBL/GenBank/DDBJ databases">
        <title>Depth-based differentiation of microbial function through sediment-hosted aquifers and enrichment of novel symbionts in the deep terrestrial subsurface.</title>
        <authorList>
            <person name="Probst A.J."/>
            <person name="Ladd B."/>
            <person name="Jarett J.K."/>
            <person name="Geller-Mcgrath D.E."/>
            <person name="Sieber C.M.K."/>
            <person name="Emerson J.B."/>
            <person name="Anantharaman K."/>
            <person name="Thomas B.C."/>
            <person name="Malmstrom R."/>
            <person name="Stieglmeier M."/>
            <person name="Klingl A."/>
            <person name="Woyke T."/>
            <person name="Ryan C.M."/>
            <person name="Banfield J.F."/>
        </authorList>
    </citation>
    <scope>NUCLEOTIDE SEQUENCE [LARGE SCALE GENOMIC DNA]</scope>
</reference>
<dbReference type="SUPFAM" id="SSF55811">
    <property type="entry name" value="Nudix"/>
    <property type="match status" value="1"/>
</dbReference>
<evidence type="ECO:0000256" key="1">
    <source>
        <dbReference type="ARBA" id="ARBA00022801"/>
    </source>
</evidence>
<dbReference type="InterPro" id="IPR015797">
    <property type="entry name" value="NUDIX_hydrolase-like_dom_sf"/>
</dbReference>
<dbReference type="AlphaFoldDB" id="A0A2H0W1A0"/>
<dbReference type="PANTHER" id="PTHR43736:SF1">
    <property type="entry name" value="DIHYDRONEOPTERIN TRIPHOSPHATE DIPHOSPHATASE"/>
    <property type="match status" value="1"/>
</dbReference>
<comment type="caution">
    <text evidence="3">The sequence shown here is derived from an EMBL/GenBank/DDBJ whole genome shotgun (WGS) entry which is preliminary data.</text>
</comment>
<dbReference type="Proteomes" id="UP000230935">
    <property type="component" value="Unassembled WGS sequence"/>
</dbReference>
<dbReference type="InterPro" id="IPR000086">
    <property type="entry name" value="NUDIX_hydrolase_dom"/>
</dbReference>
<dbReference type="EMBL" id="PEZZ01000020">
    <property type="protein sequence ID" value="PIS05128.1"/>
    <property type="molecule type" value="Genomic_DNA"/>
</dbReference>
<dbReference type="PANTHER" id="PTHR43736">
    <property type="entry name" value="ADP-RIBOSE PYROPHOSPHATASE"/>
    <property type="match status" value="1"/>
</dbReference>
<keyword evidence="1" id="KW-0378">Hydrolase</keyword>
<dbReference type="Gene3D" id="3.90.79.10">
    <property type="entry name" value="Nucleoside Triphosphate Pyrophosphohydrolase"/>
    <property type="match status" value="1"/>
</dbReference>
<protein>
    <recommendedName>
        <fullName evidence="2">Nudix hydrolase domain-containing protein</fullName>
    </recommendedName>
</protein>
<dbReference type="GO" id="GO:0016787">
    <property type="term" value="F:hydrolase activity"/>
    <property type="evidence" value="ECO:0007669"/>
    <property type="project" value="UniProtKB-KW"/>
</dbReference>
<evidence type="ECO:0000313" key="4">
    <source>
        <dbReference type="Proteomes" id="UP000230935"/>
    </source>
</evidence>
<evidence type="ECO:0000313" key="3">
    <source>
        <dbReference type="EMBL" id="PIS05128.1"/>
    </source>
</evidence>
<proteinExistence type="predicted"/>
<dbReference type="PROSITE" id="PS51462">
    <property type="entry name" value="NUDIX"/>
    <property type="match status" value="1"/>
</dbReference>
<evidence type="ECO:0000259" key="2">
    <source>
        <dbReference type="PROSITE" id="PS51462"/>
    </source>
</evidence>
<sequence>MVGACIVKDGKILLVKENRPNHHSHGQWNQPAGWIDVGENPISAVKREVKEETGYTFTPTALFGVYSLVKKHRQKKSKDGLILPHAIKLIFVGNINGPQAKLAGDIQEVKWFTFTEVKKWENQSFAIVISRSLSLITLGVNFLA</sequence>
<gene>
    <name evidence="3" type="ORF">COT81_02800</name>
</gene>
<dbReference type="Pfam" id="PF00293">
    <property type="entry name" value="NUDIX"/>
    <property type="match status" value="1"/>
</dbReference>
<feature type="domain" description="Nudix hydrolase" evidence="2">
    <location>
        <begin position="1"/>
        <end position="135"/>
    </location>
</feature>
<dbReference type="InterPro" id="IPR020084">
    <property type="entry name" value="NUDIX_hydrolase_CS"/>
</dbReference>
<dbReference type="PROSITE" id="PS00893">
    <property type="entry name" value="NUDIX_BOX"/>
    <property type="match status" value="1"/>
</dbReference>